<protein>
    <submittedName>
        <fullName evidence="1">Uncharacterized protein</fullName>
    </submittedName>
</protein>
<name>A0A0E9TLY5_ANGAN</name>
<organism evidence="1">
    <name type="scientific">Anguilla anguilla</name>
    <name type="common">European freshwater eel</name>
    <name type="synonym">Muraena anguilla</name>
    <dbReference type="NCBI Taxonomy" id="7936"/>
    <lineage>
        <taxon>Eukaryota</taxon>
        <taxon>Metazoa</taxon>
        <taxon>Chordata</taxon>
        <taxon>Craniata</taxon>
        <taxon>Vertebrata</taxon>
        <taxon>Euteleostomi</taxon>
        <taxon>Actinopterygii</taxon>
        <taxon>Neopterygii</taxon>
        <taxon>Teleostei</taxon>
        <taxon>Anguilliformes</taxon>
        <taxon>Anguillidae</taxon>
        <taxon>Anguilla</taxon>
    </lineage>
</organism>
<reference evidence="1" key="1">
    <citation type="submission" date="2014-11" db="EMBL/GenBank/DDBJ databases">
        <authorList>
            <person name="Amaro Gonzalez C."/>
        </authorList>
    </citation>
    <scope>NUCLEOTIDE SEQUENCE</scope>
</reference>
<dbReference type="AlphaFoldDB" id="A0A0E9TLY5"/>
<evidence type="ECO:0000313" key="1">
    <source>
        <dbReference type="EMBL" id="JAH53728.1"/>
    </source>
</evidence>
<accession>A0A0E9TLY5</accession>
<dbReference type="EMBL" id="GBXM01054849">
    <property type="protein sequence ID" value="JAH53728.1"/>
    <property type="molecule type" value="Transcribed_RNA"/>
</dbReference>
<reference evidence="1" key="2">
    <citation type="journal article" date="2015" name="Fish Shellfish Immunol.">
        <title>Early steps in the European eel (Anguilla anguilla)-Vibrio vulnificus interaction in the gills: Role of the RtxA13 toxin.</title>
        <authorList>
            <person name="Callol A."/>
            <person name="Pajuelo D."/>
            <person name="Ebbesson L."/>
            <person name="Teles M."/>
            <person name="MacKenzie S."/>
            <person name="Amaro C."/>
        </authorList>
    </citation>
    <scope>NUCLEOTIDE SEQUENCE</scope>
</reference>
<sequence>MRSHGLLLLVFSIRHKSKMEKLRMYFYNFKNH</sequence>
<proteinExistence type="predicted"/>